<gene>
    <name evidence="1" type="ORF">LCGC14_0844600</name>
</gene>
<evidence type="ECO:0000313" key="1">
    <source>
        <dbReference type="EMBL" id="KKN29386.1"/>
    </source>
</evidence>
<accession>A0A0F9RWS8</accession>
<comment type="caution">
    <text evidence="1">The sequence shown here is derived from an EMBL/GenBank/DDBJ whole genome shotgun (WGS) entry which is preliminary data.</text>
</comment>
<sequence length="171" mass="18806">MTDFLNSKQVKWVTIRDTIAHDALDTTLAVTGRKWADRPTHITESDIIPIRKIPIYLNQVILRFRMTTSITNVTYKVWLYREDDDAMYVANGLATKGTQTATKTNGTTATLYADTITVAAERWIGDVKSTDTSGNNEMAMLALDAFGAFLPYVEMTAVTGTGSVSVDMAGV</sequence>
<organism evidence="1">
    <name type="scientific">marine sediment metagenome</name>
    <dbReference type="NCBI Taxonomy" id="412755"/>
    <lineage>
        <taxon>unclassified sequences</taxon>
        <taxon>metagenomes</taxon>
        <taxon>ecological metagenomes</taxon>
    </lineage>
</organism>
<protein>
    <submittedName>
        <fullName evidence="1">Uncharacterized protein</fullName>
    </submittedName>
</protein>
<dbReference type="AlphaFoldDB" id="A0A0F9RWS8"/>
<name>A0A0F9RWS8_9ZZZZ</name>
<dbReference type="EMBL" id="LAZR01002491">
    <property type="protein sequence ID" value="KKN29386.1"/>
    <property type="molecule type" value="Genomic_DNA"/>
</dbReference>
<reference evidence="1" key="1">
    <citation type="journal article" date="2015" name="Nature">
        <title>Complex archaea that bridge the gap between prokaryotes and eukaryotes.</title>
        <authorList>
            <person name="Spang A."/>
            <person name="Saw J.H."/>
            <person name="Jorgensen S.L."/>
            <person name="Zaremba-Niedzwiedzka K."/>
            <person name="Martijn J."/>
            <person name="Lind A.E."/>
            <person name="van Eijk R."/>
            <person name="Schleper C."/>
            <person name="Guy L."/>
            <person name="Ettema T.J."/>
        </authorList>
    </citation>
    <scope>NUCLEOTIDE SEQUENCE</scope>
</reference>
<proteinExistence type="predicted"/>